<accession>A0A8S0QGM4</accession>
<reference evidence="3 4" key="1">
    <citation type="submission" date="2019-12" db="EMBL/GenBank/DDBJ databases">
        <authorList>
            <person name="Alioto T."/>
            <person name="Alioto T."/>
            <person name="Gomez Garrido J."/>
        </authorList>
    </citation>
    <scope>NUCLEOTIDE SEQUENCE [LARGE SCALE GENOMIC DNA]</scope>
</reference>
<dbReference type="PANTHER" id="PTHR22850">
    <property type="entry name" value="WD40 REPEAT FAMILY"/>
    <property type="match status" value="1"/>
</dbReference>
<gene>
    <name evidence="3" type="ORF">OLEA9_A060358</name>
</gene>
<name>A0A8S0QGM4_OLEEU</name>
<dbReference type="InterPro" id="IPR015943">
    <property type="entry name" value="WD40/YVTN_repeat-like_dom_sf"/>
</dbReference>
<dbReference type="OrthoDB" id="10545428at2759"/>
<evidence type="ECO:0000256" key="1">
    <source>
        <dbReference type="ARBA" id="ARBA00022574"/>
    </source>
</evidence>
<dbReference type="Gene3D" id="2.130.10.10">
    <property type="entry name" value="YVTN repeat-like/Quinoprotein amine dehydrogenase"/>
    <property type="match status" value="1"/>
</dbReference>
<protein>
    <submittedName>
        <fullName evidence="3">Uncharacterized protein</fullName>
    </submittedName>
</protein>
<comment type="caution">
    <text evidence="3">The sequence shown here is derived from an EMBL/GenBank/DDBJ whole genome shotgun (WGS) entry which is preliminary data.</text>
</comment>
<evidence type="ECO:0000313" key="3">
    <source>
        <dbReference type="EMBL" id="CAA2964537.1"/>
    </source>
</evidence>
<dbReference type="InterPro" id="IPR050459">
    <property type="entry name" value="WD_repeat_RBAP46/RBAP48/MSI1"/>
</dbReference>
<evidence type="ECO:0000256" key="2">
    <source>
        <dbReference type="ARBA" id="ARBA00022737"/>
    </source>
</evidence>
<dbReference type="Proteomes" id="UP000594638">
    <property type="component" value="Unassembled WGS sequence"/>
</dbReference>
<organism evidence="3 4">
    <name type="scientific">Olea europaea subsp. europaea</name>
    <dbReference type="NCBI Taxonomy" id="158383"/>
    <lineage>
        <taxon>Eukaryota</taxon>
        <taxon>Viridiplantae</taxon>
        <taxon>Streptophyta</taxon>
        <taxon>Embryophyta</taxon>
        <taxon>Tracheophyta</taxon>
        <taxon>Spermatophyta</taxon>
        <taxon>Magnoliopsida</taxon>
        <taxon>eudicotyledons</taxon>
        <taxon>Gunneridae</taxon>
        <taxon>Pentapetalae</taxon>
        <taxon>asterids</taxon>
        <taxon>lamiids</taxon>
        <taxon>Lamiales</taxon>
        <taxon>Oleaceae</taxon>
        <taxon>Oleeae</taxon>
        <taxon>Olea</taxon>
    </lineage>
</organism>
<evidence type="ECO:0000313" key="4">
    <source>
        <dbReference type="Proteomes" id="UP000594638"/>
    </source>
</evidence>
<keyword evidence="2" id="KW-0677">Repeat</keyword>
<proteinExistence type="predicted"/>
<dbReference type="EMBL" id="CACTIH010001825">
    <property type="protein sequence ID" value="CAA2964537.1"/>
    <property type="molecule type" value="Genomic_DNA"/>
</dbReference>
<dbReference type="Gramene" id="OE9A060358T1">
    <property type="protein sequence ID" value="OE9A060358C1"/>
    <property type="gene ID" value="OE9A060358"/>
</dbReference>
<keyword evidence="1" id="KW-0853">WD repeat</keyword>
<sequence>MILETHASEDKLNYLMLAQVQLPLEDAENEARHYEDGRSDFEGFGCADGKVQIIQQMNQARYMPPKPIWDSQMSIEGYLLSQFKLGSFTDDAQICLWDINAVRLQCRSCRASKA</sequence>
<keyword evidence="4" id="KW-1185">Reference proteome</keyword>
<dbReference type="AlphaFoldDB" id="A0A8S0QGM4"/>